<comment type="caution">
    <text evidence="1">The sequence shown here is derived from an EMBL/GenBank/DDBJ whole genome shotgun (WGS) entry which is preliminary data.</text>
</comment>
<dbReference type="EMBL" id="CALSDN010000014">
    <property type="protein sequence ID" value="CAH6723262.1"/>
    <property type="molecule type" value="Genomic_DNA"/>
</dbReference>
<accession>A0ACA9YDV6</accession>
<sequence length="693" mass="76659">MVQFNYQNNEIVSSPTVIVSGSSTISRGIVEFINNENQVFPPQSFEINNHQFKAIVHVSPDKNYFKVKAFEGIIDGYGFPQKGKEVDSGELSLLYYPLNNKPIHLCVILGRDSNGSYDMPKYRTARGEVANLDMAVKKLKVAGRLMQAYTQDEMRLSGLSNRTFQFVEETTDQQGIFGYNVKSPTPHQEVKVHVLRSPKTVAELRDPNLAQQNAKGTNTGGLFSHALDLIKNSPLYGARNQSGTCIQCAVIYLDAHYDVGQDLILTHAALGGGNGDIKLAIFGSHGLHSWPSNFPQTTSTFLDATHLSKREVANDANQCGTSWECLNITMGAFMHEIGHSLGSPHQVNGVMLRDYIWWNRSFMTRESECLRTSSRGGIIGPNGWPGNQVCHWNILDKFRYLHHGSFAIPTDNDTSHVYSTTFKRDNSYHGQNPASYVINDGSCVIKSGPGIFLIEVVTKDLTRYHIPYLPQNYGGPGLQHEVVLDYHHLYQCLGKDKDENYAVRVLSLAGDLYISNFKKHVTRDIIRSDFGLGLGDIDGYKSEILGRDNGDEKMIGFDLSKVSKVRVYHGGALDGVRFYSSAPPVPARNYMNKLVSKISSSDKMVGLGNEKPHYTDIDVDASNPIVKFHFRNGAWIDAIQVEFADGSKSAMLGNSSGGHLSTLEVPGAGYRIVGMYGYVGGWMNGVGIIYAAK</sequence>
<name>A0ACA9YDV6_9ASCO</name>
<dbReference type="Proteomes" id="UP001152531">
    <property type="component" value="Unassembled WGS sequence"/>
</dbReference>
<keyword evidence="1" id="KW-0482">Metalloprotease</keyword>
<protein>
    <submittedName>
        <fullName evidence="1">Zinc metalloproteinase</fullName>
    </submittedName>
</protein>
<keyword evidence="2" id="KW-1185">Reference proteome</keyword>
<keyword evidence="1" id="KW-0645">Protease</keyword>
<evidence type="ECO:0000313" key="1">
    <source>
        <dbReference type="EMBL" id="CAH6723262.1"/>
    </source>
</evidence>
<reference evidence="1" key="1">
    <citation type="submission" date="2022-06" db="EMBL/GenBank/DDBJ databases">
        <authorList>
            <person name="Legras J.-L."/>
            <person name="Devillers H."/>
            <person name="Grondin C."/>
        </authorList>
    </citation>
    <scope>NUCLEOTIDE SEQUENCE</scope>
    <source>
        <strain evidence="1">CLIB 1444</strain>
    </source>
</reference>
<proteinExistence type="predicted"/>
<keyword evidence="1" id="KW-0378">Hydrolase</keyword>
<organism evidence="1 2">
    <name type="scientific">[Candida] jaroonii</name>
    <dbReference type="NCBI Taxonomy" id="467808"/>
    <lineage>
        <taxon>Eukaryota</taxon>
        <taxon>Fungi</taxon>
        <taxon>Dikarya</taxon>
        <taxon>Ascomycota</taxon>
        <taxon>Saccharomycotina</taxon>
        <taxon>Pichiomycetes</taxon>
        <taxon>Debaryomycetaceae</taxon>
        <taxon>Yamadazyma</taxon>
    </lineage>
</organism>
<evidence type="ECO:0000313" key="2">
    <source>
        <dbReference type="Proteomes" id="UP001152531"/>
    </source>
</evidence>
<gene>
    <name evidence="1" type="ORF">CLIB1444_14S00188</name>
</gene>